<accession>A0A8X8AVJ3</accession>
<reference evidence="1 2" key="1">
    <citation type="submission" date="2020-02" db="EMBL/GenBank/DDBJ databases">
        <authorList>
            <person name="Ma Q."/>
            <person name="Huang Y."/>
            <person name="Song X."/>
            <person name="Pei D."/>
        </authorList>
    </citation>
    <scope>NUCLEOTIDE SEQUENCE [LARGE SCALE GENOMIC DNA]</scope>
    <source>
        <strain evidence="1">Sxm20200214</strain>
        <tissue evidence="1">Leaf</tissue>
    </source>
</reference>
<dbReference type="EMBL" id="JAAMPC010000005">
    <property type="protein sequence ID" value="KAG2312802.1"/>
    <property type="molecule type" value="Genomic_DNA"/>
</dbReference>
<evidence type="ECO:0000313" key="2">
    <source>
        <dbReference type="Proteomes" id="UP000886595"/>
    </source>
</evidence>
<evidence type="ECO:0000313" key="1">
    <source>
        <dbReference type="EMBL" id="KAG2312802.1"/>
    </source>
</evidence>
<dbReference type="Proteomes" id="UP000886595">
    <property type="component" value="Unassembled WGS sequence"/>
</dbReference>
<proteinExistence type="predicted"/>
<dbReference type="AlphaFoldDB" id="A0A8X8AVJ3"/>
<gene>
    <name evidence="1" type="ORF">Bca52824_024359</name>
</gene>
<keyword evidence="2" id="KW-1185">Reference proteome</keyword>
<dbReference type="OrthoDB" id="411785at2759"/>
<name>A0A8X8AVJ3_BRACI</name>
<sequence length="117" mass="13281">MRWYMMASNGIKKRNTVHEIIDVDSADSRGGLTYPASEFIRETFLLSVKRALPQHILFVVNFVSRSQAVKDMVVSRMKSYTGGIAQVPESGNKAHHHRCYKQVGMLKMNQQQSLAIL</sequence>
<protein>
    <submittedName>
        <fullName evidence="1">Uncharacterized protein</fullName>
    </submittedName>
</protein>
<organism evidence="1 2">
    <name type="scientific">Brassica carinata</name>
    <name type="common">Ethiopian mustard</name>
    <name type="synonym">Abyssinian cabbage</name>
    <dbReference type="NCBI Taxonomy" id="52824"/>
    <lineage>
        <taxon>Eukaryota</taxon>
        <taxon>Viridiplantae</taxon>
        <taxon>Streptophyta</taxon>
        <taxon>Embryophyta</taxon>
        <taxon>Tracheophyta</taxon>
        <taxon>Spermatophyta</taxon>
        <taxon>Magnoliopsida</taxon>
        <taxon>eudicotyledons</taxon>
        <taxon>Gunneridae</taxon>
        <taxon>Pentapetalae</taxon>
        <taxon>rosids</taxon>
        <taxon>malvids</taxon>
        <taxon>Brassicales</taxon>
        <taxon>Brassicaceae</taxon>
        <taxon>Brassiceae</taxon>
        <taxon>Brassica</taxon>
    </lineage>
</organism>
<comment type="caution">
    <text evidence="1">The sequence shown here is derived from an EMBL/GenBank/DDBJ whole genome shotgun (WGS) entry which is preliminary data.</text>
</comment>